<dbReference type="AlphaFoldDB" id="A0AAV5SHZ7"/>
<organism evidence="1 2">
    <name type="scientific">Pristionchus entomophagus</name>
    <dbReference type="NCBI Taxonomy" id="358040"/>
    <lineage>
        <taxon>Eukaryota</taxon>
        <taxon>Metazoa</taxon>
        <taxon>Ecdysozoa</taxon>
        <taxon>Nematoda</taxon>
        <taxon>Chromadorea</taxon>
        <taxon>Rhabditida</taxon>
        <taxon>Rhabditina</taxon>
        <taxon>Diplogasteromorpha</taxon>
        <taxon>Diplogasteroidea</taxon>
        <taxon>Neodiplogasteridae</taxon>
        <taxon>Pristionchus</taxon>
    </lineage>
</organism>
<evidence type="ECO:0000313" key="2">
    <source>
        <dbReference type="Proteomes" id="UP001432027"/>
    </source>
</evidence>
<accession>A0AAV5SHZ7</accession>
<name>A0AAV5SHZ7_9BILA</name>
<gene>
    <name evidence="1" type="ORF">PENTCL1PPCAC_5152</name>
</gene>
<proteinExistence type="predicted"/>
<feature type="non-terminal residue" evidence="1">
    <location>
        <position position="1"/>
    </location>
</feature>
<dbReference type="Proteomes" id="UP001432027">
    <property type="component" value="Unassembled WGS sequence"/>
</dbReference>
<reference evidence="1" key="1">
    <citation type="submission" date="2023-10" db="EMBL/GenBank/DDBJ databases">
        <title>Genome assembly of Pristionchus species.</title>
        <authorList>
            <person name="Yoshida K."/>
            <person name="Sommer R.J."/>
        </authorList>
    </citation>
    <scope>NUCLEOTIDE SEQUENCE</scope>
    <source>
        <strain evidence="1">RS0144</strain>
    </source>
</reference>
<dbReference type="EMBL" id="BTSX01000002">
    <property type="protein sequence ID" value="GMS82977.1"/>
    <property type="molecule type" value="Genomic_DNA"/>
</dbReference>
<comment type="caution">
    <text evidence="1">The sequence shown here is derived from an EMBL/GenBank/DDBJ whole genome shotgun (WGS) entry which is preliminary data.</text>
</comment>
<sequence length="62" mass="6753">FLLLALAGIESRPTIAPMTEGEILQEMGSKSTKLEGLSVEQVASQFEKFWAEVTSCGYINSD</sequence>
<evidence type="ECO:0000313" key="1">
    <source>
        <dbReference type="EMBL" id="GMS82977.1"/>
    </source>
</evidence>
<protein>
    <submittedName>
        <fullName evidence="1">Uncharacterized protein</fullName>
    </submittedName>
</protein>
<keyword evidence="2" id="KW-1185">Reference proteome</keyword>
<feature type="non-terminal residue" evidence="1">
    <location>
        <position position="62"/>
    </location>
</feature>